<organism evidence="1">
    <name type="scientific">Nothobranchius rachovii</name>
    <name type="common">bluefin notho</name>
    <dbReference type="NCBI Taxonomy" id="451742"/>
    <lineage>
        <taxon>Eukaryota</taxon>
        <taxon>Metazoa</taxon>
        <taxon>Chordata</taxon>
        <taxon>Craniata</taxon>
        <taxon>Vertebrata</taxon>
        <taxon>Euteleostomi</taxon>
        <taxon>Actinopterygii</taxon>
        <taxon>Neopterygii</taxon>
        <taxon>Teleostei</taxon>
        <taxon>Neoteleostei</taxon>
        <taxon>Acanthomorphata</taxon>
        <taxon>Ovalentaria</taxon>
        <taxon>Atherinomorphae</taxon>
        <taxon>Cyprinodontiformes</taxon>
        <taxon>Nothobranchiidae</taxon>
        <taxon>Nothobranchius</taxon>
    </lineage>
</organism>
<protein>
    <submittedName>
        <fullName evidence="1">Uncharacterized protein</fullName>
    </submittedName>
</protein>
<accession>A0A1A8NHE6</accession>
<sequence>ILSCTGPHNVIIICTETRNKTPAGLSSRFLTSHAPSRNRKVVHGHRKGYEDNLVLRQSYLMWCVRSILDRSDHKFGISNMLDCLDFRDKIMFLPVECEVEPIRKRGDGSPPYALPLTCLFTSKSRFIMQVFLPVRDFINMLINNPFPVVGERQ</sequence>
<evidence type="ECO:0000313" key="1">
    <source>
        <dbReference type="EMBL" id="SBR68237.1"/>
    </source>
</evidence>
<feature type="non-terminal residue" evidence="1">
    <location>
        <position position="153"/>
    </location>
</feature>
<proteinExistence type="predicted"/>
<reference evidence="1" key="1">
    <citation type="submission" date="2016-05" db="EMBL/GenBank/DDBJ databases">
        <authorList>
            <person name="Lavstsen T."/>
            <person name="Jespersen J.S."/>
        </authorList>
    </citation>
    <scope>NUCLEOTIDE SEQUENCE</scope>
    <source>
        <tissue evidence="1">Brain</tissue>
    </source>
</reference>
<feature type="non-terminal residue" evidence="1">
    <location>
        <position position="1"/>
    </location>
</feature>
<name>A0A1A8NHE6_9TELE</name>
<gene>
    <name evidence="1" type="primary">Nfu_g_1_002790</name>
</gene>
<dbReference type="AlphaFoldDB" id="A0A1A8NHE6"/>
<reference evidence="1" key="2">
    <citation type="submission" date="2016-06" db="EMBL/GenBank/DDBJ databases">
        <title>The genome of a short-lived fish provides insights into sex chromosome evolution and the genetic control of aging.</title>
        <authorList>
            <person name="Reichwald K."/>
            <person name="Felder M."/>
            <person name="Petzold A."/>
            <person name="Koch P."/>
            <person name="Groth M."/>
            <person name="Platzer M."/>
        </authorList>
    </citation>
    <scope>NUCLEOTIDE SEQUENCE</scope>
    <source>
        <tissue evidence="1">Brain</tissue>
    </source>
</reference>
<dbReference type="EMBL" id="HAEH01002100">
    <property type="protein sequence ID" value="SBR68237.1"/>
    <property type="molecule type" value="Transcribed_RNA"/>
</dbReference>